<evidence type="ECO:0000259" key="2">
    <source>
        <dbReference type="PROSITE" id="PS50240"/>
    </source>
</evidence>
<dbReference type="EMBL" id="ADTU01008557">
    <property type="status" value="NOT_ANNOTATED_CDS"/>
    <property type="molecule type" value="Genomic_DNA"/>
</dbReference>
<dbReference type="OrthoDB" id="425190at2759"/>
<dbReference type="InterPro" id="IPR018114">
    <property type="entry name" value="TRYPSIN_HIS"/>
</dbReference>
<dbReference type="PRINTS" id="PR00722">
    <property type="entry name" value="CHYMOTRYPSIN"/>
</dbReference>
<dbReference type="GO" id="GO:0006508">
    <property type="term" value="P:proteolysis"/>
    <property type="evidence" value="ECO:0007669"/>
    <property type="project" value="InterPro"/>
</dbReference>
<dbReference type="PROSITE" id="PS50240">
    <property type="entry name" value="TRYPSIN_DOM"/>
    <property type="match status" value="1"/>
</dbReference>
<dbReference type="EnsemblMetazoa" id="XM_012209167.1">
    <property type="protein sequence ID" value="XP_012064557.1"/>
    <property type="gene ID" value="LOC105627894"/>
</dbReference>
<dbReference type="EMBL" id="ADTU01008559">
    <property type="status" value="NOT_ANNOTATED_CDS"/>
    <property type="molecule type" value="Genomic_DNA"/>
</dbReference>
<dbReference type="EMBL" id="ADTU01008558">
    <property type="status" value="NOT_ANNOTATED_CDS"/>
    <property type="molecule type" value="Genomic_DNA"/>
</dbReference>
<dbReference type="InterPro" id="IPR043504">
    <property type="entry name" value="Peptidase_S1_PA_chymotrypsin"/>
</dbReference>
<dbReference type="STRING" id="12957.A0A158P449"/>
<sequence length="226" mass="24812">MGVDVTTTMSEFPWIVRLGQIISPMPGLQWISWICGGTLISERHILTAAHCFSDSSLMNFLVNYIARIGDLDFDSNDDGAHPVEVLIKEIIIHNKYNDISHENDAAVLKTDRKVQFTSMLLPACLPLDNMKNKNLEGEEVSIAGWGDTKYQGSSPNMLLEAKTFLITQKECKTAYSKLPTAVIDNRTLCAASPGIDSCQADVFMIIIALSLSAGSSHQAVMITMQS</sequence>
<evidence type="ECO:0000256" key="1">
    <source>
        <dbReference type="ARBA" id="ARBA00023157"/>
    </source>
</evidence>
<dbReference type="PROSITE" id="PS00134">
    <property type="entry name" value="TRYPSIN_HIS"/>
    <property type="match status" value="1"/>
</dbReference>
<dbReference type="EMBL" id="ADTU01008560">
    <property type="status" value="NOT_ANNOTATED_CDS"/>
    <property type="molecule type" value="Genomic_DNA"/>
</dbReference>
<evidence type="ECO:0000313" key="3">
    <source>
        <dbReference type="EnsemblMetazoa" id="XP_012064557.1"/>
    </source>
</evidence>
<gene>
    <name evidence="3" type="primary">105627894</name>
</gene>
<dbReference type="KEGG" id="acep:105627894"/>
<reference evidence="3" key="2">
    <citation type="submission" date="2016-04" db="UniProtKB">
        <authorList>
            <consortium name="EnsemblMetazoa"/>
        </authorList>
    </citation>
    <scope>IDENTIFICATION</scope>
</reference>
<dbReference type="InParanoid" id="A0A158P449"/>
<dbReference type="SUPFAM" id="SSF50494">
    <property type="entry name" value="Trypsin-like serine proteases"/>
    <property type="match status" value="1"/>
</dbReference>
<dbReference type="Proteomes" id="UP000005205">
    <property type="component" value="Unassembled WGS sequence"/>
</dbReference>
<dbReference type="InterPro" id="IPR001254">
    <property type="entry name" value="Trypsin_dom"/>
</dbReference>
<dbReference type="eggNOG" id="KOG3627">
    <property type="taxonomic scope" value="Eukaryota"/>
</dbReference>
<evidence type="ECO:0000313" key="4">
    <source>
        <dbReference type="Proteomes" id="UP000005205"/>
    </source>
</evidence>
<dbReference type="FunFam" id="2.40.10.10:FF:000068">
    <property type="entry name" value="transmembrane protease serine 2"/>
    <property type="match status" value="1"/>
</dbReference>
<dbReference type="Pfam" id="PF00089">
    <property type="entry name" value="Trypsin"/>
    <property type="match status" value="1"/>
</dbReference>
<reference evidence="4" key="1">
    <citation type="journal article" date="2011" name="PLoS Genet.">
        <title>The genome sequence of the leaf-cutter ant Atta cephalotes reveals insights into its obligate symbiotic lifestyle.</title>
        <authorList>
            <person name="Suen G."/>
            <person name="Teiling C."/>
            <person name="Li L."/>
            <person name="Holt C."/>
            <person name="Abouheif E."/>
            <person name="Bornberg-Bauer E."/>
            <person name="Bouffard P."/>
            <person name="Caldera E.J."/>
            <person name="Cash E."/>
            <person name="Cavanaugh A."/>
            <person name="Denas O."/>
            <person name="Elhaik E."/>
            <person name="Fave M.J."/>
            <person name="Gadau J."/>
            <person name="Gibson J.D."/>
            <person name="Graur D."/>
            <person name="Grubbs K.J."/>
            <person name="Hagen D.E."/>
            <person name="Harkins T.T."/>
            <person name="Helmkampf M."/>
            <person name="Hu H."/>
            <person name="Johnson B.R."/>
            <person name="Kim J."/>
            <person name="Marsh S.E."/>
            <person name="Moeller J.A."/>
            <person name="Munoz-Torres M.C."/>
            <person name="Murphy M.C."/>
            <person name="Naughton M.C."/>
            <person name="Nigam S."/>
            <person name="Overson R."/>
            <person name="Rajakumar R."/>
            <person name="Reese J.T."/>
            <person name="Scott J.J."/>
            <person name="Smith C.R."/>
            <person name="Tao S."/>
            <person name="Tsutsui N.D."/>
            <person name="Viljakainen L."/>
            <person name="Wissler L."/>
            <person name="Yandell M.D."/>
            <person name="Zimmer F."/>
            <person name="Taylor J."/>
            <person name="Slater S.C."/>
            <person name="Clifton S.W."/>
            <person name="Warren W.C."/>
            <person name="Elsik C.G."/>
            <person name="Smith C.D."/>
            <person name="Weinstock G.M."/>
            <person name="Gerardo N.M."/>
            <person name="Currie C.R."/>
        </authorList>
    </citation>
    <scope>NUCLEOTIDE SEQUENCE [LARGE SCALE GENOMIC DNA]</scope>
</reference>
<organism evidence="3 4">
    <name type="scientific">Atta cephalotes</name>
    <name type="common">Leafcutter ant</name>
    <dbReference type="NCBI Taxonomy" id="12957"/>
    <lineage>
        <taxon>Eukaryota</taxon>
        <taxon>Metazoa</taxon>
        <taxon>Ecdysozoa</taxon>
        <taxon>Arthropoda</taxon>
        <taxon>Hexapoda</taxon>
        <taxon>Insecta</taxon>
        <taxon>Pterygota</taxon>
        <taxon>Neoptera</taxon>
        <taxon>Endopterygota</taxon>
        <taxon>Hymenoptera</taxon>
        <taxon>Apocrita</taxon>
        <taxon>Aculeata</taxon>
        <taxon>Formicoidea</taxon>
        <taxon>Formicidae</taxon>
        <taxon>Myrmicinae</taxon>
        <taxon>Atta</taxon>
    </lineage>
</organism>
<proteinExistence type="predicted"/>
<protein>
    <recommendedName>
        <fullName evidence="2">Peptidase S1 domain-containing protein</fullName>
    </recommendedName>
</protein>
<dbReference type="AlphaFoldDB" id="A0A158P449"/>
<dbReference type="InterPro" id="IPR001314">
    <property type="entry name" value="Peptidase_S1A"/>
</dbReference>
<dbReference type="PANTHER" id="PTHR24252:SF7">
    <property type="entry name" value="HYALIN"/>
    <property type="match status" value="1"/>
</dbReference>
<keyword evidence="4" id="KW-1185">Reference proteome</keyword>
<dbReference type="Gene3D" id="2.40.10.10">
    <property type="entry name" value="Trypsin-like serine proteases"/>
    <property type="match status" value="1"/>
</dbReference>
<keyword evidence="1" id="KW-1015">Disulfide bond</keyword>
<dbReference type="CDD" id="cd00190">
    <property type="entry name" value="Tryp_SPc"/>
    <property type="match status" value="1"/>
</dbReference>
<dbReference type="InterPro" id="IPR009003">
    <property type="entry name" value="Peptidase_S1_PA"/>
</dbReference>
<name>A0A158P449_ATTCE</name>
<feature type="domain" description="Peptidase S1" evidence="2">
    <location>
        <begin position="1"/>
        <end position="226"/>
    </location>
</feature>
<accession>A0A158P449</accession>
<dbReference type="PANTHER" id="PTHR24252">
    <property type="entry name" value="ACROSIN-RELATED"/>
    <property type="match status" value="1"/>
</dbReference>
<dbReference type="EMBL" id="ADTU01008561">
    <property type="status" value="NOT_ANNOTATED_CDS"/>
    <property type="molecule type" value="Genomic_DNA"/>
</dbReference>
<dbReference type="SMART" id="SM00020">
    <property type="entry name" value="Tryp_SPc"/>
    <property type="match status" value="1"/>
</dbReference>
<dbReference type="GO" id="GO:0004252">
    <property type="term" value="F:serine-type endopeptidase activity"/>
    <property type="evidence" value="ECO:0007669"/>
    <property type="project" value="InterPro"/>
</dbReference>